<comment type="caution">
    <text evidence="1">The sequence shown here is derived from an EMBL/GenBank/DDBJ whole genome shotgun (WGS) entry which is preliminary data.</text>
</comment>
<evidence type="ECO:0000313" key="2">
    <source>
        <dbReference type="Proteomes" id="UP001557470"/>
    </source>
</evidence>
<dbReference type="EMBL" id="JAGEUA010000010">
    <property type="protein sequence ID" value="KAL0963832.1"/>
    <property type="molecule type" value="Genomic_DNA"/>
</dbReference>
<accession>A0ABD0WJG1</accession>
<dbReference type="PANTHER" id="PTHR14815">
    <property type="entry name" value="DDB1- AND CUL4-ASSOCIATED FACTOR 17"/>
    <property type="match status" value="1"/>
</dbReference>
<keyword evidence="2" id="KW-1185">Reference proteome</keyword>
<evidence type="ECO:0000313" key="1">
    <source>
        <dbReference type="EMBL" id="KAL0963832.1"/>
    </source>
</evidence>
<sequence>MTPLCIQRPLLMPQPRGNSIAVYLDLRSRGIFDSGTLSRQNLNILRDIILQDNKDFNKVWTKSSKSTISYESGRIYFENYQCCYSSFPSHPRLLYDLPKRPRSEKIEDALLCQCPLEKVLPMPSDEKPSLLALTANNWLYRFSAETGQELEKVYLSPHYKFRYLGWDVSQETFYVKSVQNKVTSTARQAGFTQNTLLCLAVFNIFPLKLVGILEISKSVFGSTVLDVVLSQGVLAISHSTKTVRFYSFEDILKRYVTKKLVLGEQCGSERATVVGEAPFGIPVNICINESPPVLFEVSCFDNAVQIGGHPWHYIFTPPHKKHQGSFHICSLKDKTLAKNGIQDMKCCSLESDRIYFHPDDSGRIIHVGPSTINVLKIQSEMESDSQFDIAKEFSITTHRDSGASQTSVTSSGRTVKRRFLQLDDDPEQETFQMVEYEDELDLLAVVHVTNRGDEGQALVSLHDNHTGRLLKKVPLMESWDVTYSHELVFDRDTLVHIEQRKNNNFCCHVYKITSGKVD</sequence>
<dbReference type="Proteomes" id="UP001557470">
    <property type="component" value="Unassembled WGS sequence"/>
</dbReference>
<organism evidence="1 2">
    <name type="scientific">Umbra pygmaea</name>
    <name type="common">Eastern mudminnow</name>
    <dbReference type="NCBI Taxonomy" id="75934"/>
    <lineage>
        <taxon>Eukaryota</taxon>
        <taxon>Metazoa</taxon>
        <taxon>Chordata</taxon>
        <taxon>Craniata</taxon>
        <taxon>Vertebrata</taxon>
        <taxon>Euteleostomi</taxon>
        <taxon>Actinopterygii</taxon>
        <taxon>Neopterygii</taxon>
        <taxon>Teleostei</taxon>
        <taxon>Protacanthopterygii</taxon>
        <taxon>Esociformes</taxon>
        <taxon>Umbridae</taxon>
        <taxon>Umbra</taxon>
    </lineage>
</organism>
<gene>
    <name evidence="1" type="ORF">UPYG_G00314190</name>
</gene>
<evidence type="ECO:0008006" key="3">
    <source>
        <dbReference type="Google" id="ProtNLM"/>
    </source>
</evidence>
<dbReference type="InterPro" id="IPR031620">
    <property type="entry name" value="DCAF17"/>
</dbReference>
<dbReference type="AlphaFoldDB" id="A0ABD0WJG1"/>
<protein>
    <recommendedName>
        <fullName evidence="3">DDB1- and CUL4-associated factor 17</fullName>
    </recommendedName>
</protein>
<dbReference type="PANTHER" id="PTHR14815:SF2">
    <property type="entry name" value="DDB1- AND CUL4-ASSOCIATED FACTOR 17"/>
    <property type="match status" value="1"/>
</dbReference>
<dbReference type="Pfam" id="PF15802">
    <property type="entry name" value="DCAF17"/>
    <property type="match status" value="1"/>
</dbReference>
<name>A0ABD0WJG1_UMBPY</name>
<proteinExistence type="predicted"/>
<reference evidence="1 2" key="1">
    <citation type="submission" date="2024-06" db="EMBL/GenBank/DDBJ databases">
        <authorList>
            <person name="Pan Q."/>
            <person name="Wen M."/>
            <person name="Jouanno E."/>
            <person name="Zahm M."/>
            <person name="Klopp C."/>
            <person name="Cabau C."/>
            <person name="Louis A."/>
            <person name="Berthelot C."/>
            <person name="Parey E."/>
            <person name="Roest Crollius H."/>
            <person name="Montfort J."/>
            <person name="Robinson-Rechavi M."/>
            <person name="Bouchez O."/>
            <person name="Lampietro C."/>
            <person name="Lopez Roques C."/>
            <person name="Donnadieu C."/>
            <person name="Postlethwait J."/>
            <person name="Bobe J."/>
            <person name="Verreycken H."/>
            <person name="Guiguen Y."/>
        </authorList>
    </citation>
    <scope>NUCLEOTIDE SEQUENCE [LARGE SCALE GENOMIC DNA]</scope>
    <source>
        <strain evidence="1">Up_M1</strain>
        <tissue evidence="1">Testis</tissue>
    </source>
</reference>